<keyword evidence="2" id="KW-0479">Metal-binding</keyword>
<evidence type="ECO:0000313" key="4">
    <source>
        <dbReference type="EMBL" id="AIF19318.1"/>
    </source>
</evidence>
<dbReference type="InterPro" id="IPR037523">
    <property type="entry name" value="VOC_core"/>
</dbReference>
<reference evidence="4" key="1">
    <citation type="journal article" date="2014" name="Genome Biol. Evol.">
        <title>Pangenome evidence for extensive interdomain horizontal transfer affecting lineage core and shell genes in uncultured planktonic thaumarchaeota and euryarchaeota.</title>
        <authorList>
            <person name="Deschamps P."/>
            <person name="Zivanovic Y."/>
            <person name="Moreira D."/>
            <person name="Rodriguez-Valera F."/>
            <person name="Lopez-Garcia P."/>
        </authorList>
    </citation>
    <scope>NUCLEOTIDE SEQUENCE</scope>
</reference>
<accession>A0A075HZV9</accession>
<feature type="domain" description="VOC" evidence="3">
    <location>
        <begin position="2"/>
        <end position="129"/>
    </location>
</feature>
<dbReference type="InterPro" id="IPR051785">
    <property type="entry name" value="MMCE/EMCE_epimerase"/>
</dbReference>
<proteinExistence type="inferred from homology"/>
<protein>
    <submittedName>
        <fullName evidence="4">Glyoxalase/bleomycin resistance protein/dioxygenase (MCEE, epi)</fullName>
        <ecNumber evidence="4">5.1.99.1</ecNumber>
    </submittedName>
</protein>
<evidence type="ECO:0000256" key="2">
    <source>
        <dbReference type="ARBA" id="ARBA00022723"/>
    </source>
</evidence>
<dbReference type="GO" id="GO:0051213">
    <property type="term" value="F:dioxygenase activity"/>
    <property type="evidence" value="ECO:0007669"/>
    <property type="project" value="UniProtKB-KW"/>
</dbReference>
<dbReference type="GO" id="GO:0046491">
    <property type="term" value="P:L-methylmalonyl-CoA metabolic process"/>
    <property type="evidence" value="ECO:0007669"/>
    <property type="project" value="TreeGrafter"/>
</dbReference>
<evidence type="ECO:0000256" key="1">
    <source>
        <dbReference type="ARBA" id="ARBA00009308"/>
    </source>
</evidence>
<dbReference type="NCBIfam" id="TIGR03081">
    <property type="entry name" value="metmalonyl_epim"/>
    <property type="match status" value="1"/>
</dbReference>
<organism evidence="4">
    <name type="scientific">uncultured marine thaumarchaeote KM3_86_E11</name>
    <dbReference type="NCBI Taxonomy" id="1456321"/>
    <lineage>
        <taxon>Archaea</taxon>
        <taxon>Nitrososphaerota</taxon>
        <taxon>environmental samples</taxon>
    </lineage>
</organism>
<keyword evidence="4" id="KW-0413">Isomerase</keyword>
<dbReference type="GO" id="GO:0004493">
    <property type="term" value="F:methylmalonyl-CoA epimerase activity"/>
    <property type="evidence" value="ECO:0007669"/>
    <property type="project" value="UniProtKB-EC"/>
</dbReference>
<keyword evidence="4" id="KW-0223">Dioxygenase</keyword>
<comment type="similarity">
    <text evidence="1">Belongs to the methylmalonyl-CoA epimerase family.</text>
</comment>
<dbReference type="PANTHER" id="PTHR43048:SF3">
    <property type="entry name" value="METHYLMALONYL-COA EPIMERASE, MITOCHONDRIAL"/>
    <property type="match status" value="1"/>
</dbReference>
<dbReference type="EMBL" id="KF901134">
    <property type="protein sequence ID" value="AIF19318.1"/>
    <property type="molecule type" value="Genomic_DNA"/>
</dbReference>
<sequence>MKINHIAIAVENLDIAVSKYRDALDVKDIEFETVESEGVQVAILHLENANIELMEPTSDSSPIKKFLEKRGSGLHHIALETPNIEGEVSRMEGCGIQFLGKIRGGSAGTKVTFIHPKSMNGVLTELCSNG</sequence>
<dbReference type="InterPro" id="IPR017515">
    <property type="entry name" value="MeMalonyl-CoA_epimerase"/>
</dbReference>
<dbReference type="SUPFAM" id="SSF54593">
    <property type="entry name" value="Glyoxalase/Bleomycin resistance protein/Dihydroxybiphenyl dioxygenase"/>
    <property type="match status" value="1"/>
</dbReference>
<dbReference type="AlphaFoldDB" id="A0A075HZV9"/>
<evidence type="ECO:0000259" key="3">
    <source>
        <dbReference type="PROSITE" id="PS51819"/>
    </source>
</evidence>
<name>A0A075HZV9_9ARCH</name>
<dbReference type="Pfam" id="PF13669">
    <property type="entry name" value="Glyoxalase_4"/>
    <property type="match status" value="1"/>
</dbReference>
<gene>
    <name evidence="4" type="primary">MCEE</name>
    <name evidence="4" type="synonym">epi</name>
</gene>
<dbReference type="GO" id="GO:0046872">
    <property type="term" value="F:metal ion binding"/>
    <property type="evidence" value="ECO:0007669"/>
    <property type="project" value="UniProtKB-KW"/>
</dbReference>
<dbReference type="Gene3D" id="3.10.180.10">
    <property type="entry name" value="2,3-Dihydroxybiphenyl 1,2-Dioxygenase, domain 1"/>
    <property type="match status" value="1"/>
</dbReference>
<dbReference type="PANTHER" id="PTHR43048">
    <property type="entry name" value="METHYLMALONYL-COA EPIMERASE"/>
    <property type="match status" value="1"/>
</dbReference>
<dbReference type="PROSITE" id="PS51819">
    <property type="entry name" value="VOC"/>
    <property type="match status" value="1"/>
</dbReference>
<dbReference type="CDD" id="cd07249">
    <property type="entry name" value="MMCE"/>
    <property type="match status" value="1"/>
</dbReference>
<dbReference type="InterPro" id="IPR029068">
    <property type="entry name" value="Glyas_Bleomycin-R_OHBP_Dase"/>
</dbReference>
<keyword evidence="4" id="KW-0560">Oxidoreductase</keyword>
<dbReference type="EC" id="5.1.99.1" evidence="4"/>